<dbReference type="eggNOG" id="ENOG5033MVN">
    <property type="taxonomic scope" value="Bacteria"/>
</dbReference>
<sequence length="128" mass="13300">MSHSVEVVSEWLKNHVHRLVDAVRDRGAAMAQNIRQKFQDWMDTLVDAIAHNDAGMGAGIAAVRAALTGKNPVWAAIKALVSGLSGKAKVALVLLLALGLVLAPVLVVVLLLVLVVAALVAAVRAASA</sequence>
<gene>
    <name evidence="2" type="ORF">EP51_03255</name>
</gene>
<proteinExistence type="predicted"/>
<feature type="transmembrane region" description="Helical" evidence="1">
    <location>
        <begin position="90"/>
        <end position="123"/>
    </location>
</feature>
<dbReference type="AlphaFoldDB" id="A0A076EDE4"/>
<accession>A0A076EDE4</accession>
<dbReference type="Proteomes" id="UP000028488">
    <property type="component" value="Chromosome"/>
</dbReference>
<organism evidence="2 3">
    <name type="scientific">Rhodococcus opacus</name>
    <name type="common">Nocardia opaca</name>
    <dbReference type="NCBI Taxonomy" id="37919"/>
    <lineage>
        <taxon>Bacteria</taxon>
        <taxon>Bacillati</taxon>
        <taxon>Actinomycetota</taxon>
        <taxon>Actinomycetes</taxon>
        <taxon>Mycobacteriales</taxon>
        <taxon>Nocardiaceae</taxon>
        <taxon>Rhodococcus</taxon>
    </lineage>
</organism>
<keyword evidence="1" id="KW-1133">Transmembrane helix</keyword>
<evidence type="ECO:0000256" key="1">
    <source>
        <dbReference type="SAM" id="Phobius"/>
    </source>
</evidence>
<evidence type="ECO:0000313" key="2">
    <source>
        <dbReference type="EMBL" id="AII03681.1"/>
    </source>
</evidence>
<reference evidence="2 3" key="1">
    <citation type="submission" date="2014-07" db="EMBL/GenBank/DDBJ databases">
        <title>Genome Sequence of Rhodococcus opacus Strain R7, a Biodegrader of Mono- and Polycyclic Aromatic Hydrocarbons.</title>
        <authorList>
            <person name="Di Gennaro P."/>
            <person name="Zampolli J."/>
            <person name="Presti I."/>
            <person name="Cappelletti M."/>
            <person name="D'Ursi P."/>
            <person name="Orro A."/>
            <person name="Mezzelani A."/>
            <person name="Milanesi L."/>
        </authorList>
    </citation>
    <scope>NUCLEOTIDE SEQUENCE [LARGE SCALE GENOMIC DNA]</scope>
    <source>
        <strain evidence="2 3">R7</strain>
    </source>
</reference>
<protein>
    <submittedName>
        <fullName evidence="2">Uncharacterized protein</fullName>
    </submittedName>
</protein>
<keyword evidence="1" id="KW-0472">Membrane</keyword>
<name>A0A076EDE4_RHOOP</name>
<evidence type="ECO:0000313" key="3">
    <source>
        <dbReference type="Proteomes" id="UP000028488"/>
    </source>
</evidence>
<dbReference type="EMBL" id="CP008947">
    <property type="protein sequence ID" value="AII03681.1"/>
    <property type="molecule type" value="Genomic_DNA"/>
</dbReference>
<keyword evidence="1" id="KW-0812">Transmembrane</keyword>